<evidence type="ECO:0008006" key="3">
    <source>
        <dbReference type="Google" id="ProtNLM"/>
    </source>
</evidence>
<accession>A0ABU2FNE8</accession>
<dbReference type="Proteomes" id="UP001268864">
    <property type="component" value="Unassembled WGS sequence"/>
</dbReference>
<keyword evidence="2" id="KW-1185">Reference proteome</keyword>
<dbReference type="EMBL" id="JAMQOS010000002">
    <property type="protein sequence ID" value="MDS0281822.1"/>
    <property type="molecule type" value="Genomic_DNA"/>
</dbReference>
<sequence>MTDDVFTEPDDPTDGWIDVRMTDPDAGEWDVDVVVAGGRVEFVDLRIRPALLAGFIDCLAADLGETRARDILATAARRQGVEPADLATGE</sequence>
<proteinExistence type="predicted"/>
<name>A0ABU2FNE8_9EURY</name>
<dbReference type="RefSeq" id="WP_310899664.1">
    <property type="nucleotide sequence ID" value="NZ_JAMQOS010000002.1"/>
</dbReference>
<evidence type="ECO:0000313" key="2">
    <source>
        <dbReference type="Proteomes" id="UP001268864"/>
    </source>
</evidence>
<comment type="caution">
    <text evidence="1">The sequence shown here is derived from an EMBL/GenBank/DDBJ whole genome shotgun (WGS) entry which is preliminary data.</text>
</comment>
<gene>
    <name evidence="1" type="ORF">NDI86_06775</name>
</gene>
<evidence type="ECO:0000313" key="1">
    <source>
        <dbReference type="EMBL" id="MDS0281822.1"/>
    </source>
</evidence>
<organism evidence="1 2">
    <name type="scientific">Haloarcula onubensis</name>
    <dbReference type="NCBI Taxonomy" id="2950539"/>
    <lineage>
        <taxon>Archaea</taxon>
        <taxon>Methanobacteriati</taxon>
        <taxon>Methanobacteriota</taxon>
        <taxon>Stenosarchaea group</taxon>
        <taxon>Halobacteria</taxon>
        <taxon>Halobacteriales</taxon>
        <taxon>Haloarculaceae</taxon>
        <taxon>Haloarcula</taxon>
    </lineage>
</organism>
<protein>
    <recommendedName>
        <fullName evidence="3">HicB family protein</fullName>
    </recommendedName>
</protein>
<reference evidence="1 2" key="1">
    <citation type="submission" date="2022-06" db="EMBL/GenBank/DDBJ databases">
        <title>Halomicroarcula sp. a new haloarchaeum isolate from saline soil.</title>
        <authorList>
            <person name="Strakova D."/>
            <person name="Galisteo C."/>
            <person name="Sanchez-Porro C."/>
            <person name="Ventosa A."/>
        </authorList>
    </citation>
    <scope>NUCLEOTIDE SEQUENCE [LARGE SCALE GENOMIC DNA]</scope>
    <source>
        <strain evidence="1 2">S3CR25-11</strain>
    </source>
</reference>